<feature type="compositionally biased region" description="Polar residues" evidence="1">
    <location>
        <begin position="25"/>
        <end position="34"/>
    </location>
</feature>
<proteinExistence type="predicted"/>
<evidence type="ECO:0000256" key="1">
    <source>
        <dbReference type="SAM" id="MobiDB-lite"/>
    </source>
</evidence>
<evidence type="ECO:0000313" key="2">
    <source>
        <dbReference type="EMBL" id="KAK8500665.1"/>
    </source>
</evidence>
<organism evidence="2 3">
    <name type="scientific">Hibiscus sabdariffa</name>
    <name type="common">roselle</name>
    <dbReference type="NCBI Taxonomy" id="183260"/>
    <lineage>
        <taxon>Eukaryota</taxon>
        <taxon>Viridiplantae</taxon>
        <taxon>Streptophyta</taxon>
        <taxon>Embryophyta</taxon>
        <taxon>Tracheophyta</taxon>
        <taxon>Spermatophyta</taxon>
        <taxon>Magnoliopsida</taxon>
        <taxon>eudicotyledons</taxon>
        <taxon>Gunneridae</taxon>
        <taxon>Pentapetalae</taxon>
        <taxon>rosids</taxon>
        <taxon>malvids</taxon>
        <taxon>Malvales</taxon>
        <taxon>Malvaceae</taxon>
        <taxon>Malvoideae</taxon>
        <taxon>Hibiscus</taxon>
    </lineage>
</organism>
<feature type="compositionally biased region" description="Basic and acidic residues" evidence="1">
    <location>
        <begin position="1"/>
        <end position="14"/>
    </location>
</feature>
<feature type="region of interest" description="Disordered" evidence="1">
    <location>
        <begin position="1"/>
        <end position="34"/>
    </location>
</feature>
<sequence>MGNEKVKQGQKSEAESSPEGADKSSPVSGCNGNFKTLVADHASKSGEGQLELNQLEKGFGAGLSWAETKTKNPVNGNGSPVLDSIIGVGYNGPEFSVPDGVKMVTVSSGDSVLVTPRAYDDVRDMGLFPNLMASDVNLVQGKSSWVDDVDRRMNARNTIGVPDQCDMETARNHSEDESPRDFFPELSPKNILKMTGFWLKVASTGV</sequence>
<keyword evidence="3" id="KW-1185">Reference proteome</keyword>
<comment type="caution">
    <text evidence="2">The sequence shown here is derived from an EMBL/GenBank/DDBJ whole genome shotgun (WGS) entry which is preliminary data.</text>
</comment>
<gene>
    <name evidence="2" type="ORF">V6N12_055177</name>
</gene>
<dbReference type="EMBL" id="JBBPBM010000212">
    <property type="protein sequence ID" value="KAK8500665.1"/>
    <property type="molecule type" value="Genomic_DNA"/>
</dbReference>
<reference evidence="2 3" key="1">
    <citation type="journal article" date="2024" name="G3 (Bethesda)">
        <title>Genome assembly of Hibiscus sabdariffa L. provides insights into metabolisms of medicinal natural products.</title>
        <authorList>
            <person name="Kim T."/>
        </authorList>
    </citation>
    <scope>NUCLEOTIDE SEQUENCE [LARGE SCALE GENOMIC DNA]</scope>
    <source>
        <strain evidence="2">TK-2024</strain>
        <tissue evidence="2">Old leaves</tissue>
    </source>
</reference>
<protein>
    <submittedName>
        <fullName evidence="2">Uncharacterized protein</fullName>
    </submittedName>
</protein>
<dbReference type="Proteomes" id="UP001472677">
    <property type="component" value="Unassembled WGS sequence"/>
</dbReference>
<evidence type="ECO:0000313" key="3">
    <source>
        <dbReference type="Proteomes" id="UP001472677"/>
    </source>
</evidence>
<accession>A0ABR2B1Q0</accession>
<name>A0ABR2B1Q0_9ROSI</name>